<protein>
    <submittedName>
        <fullName evidence="5">ABC transporter substrate-binding protein</fullName>
    </submittedName>
</protein>
<dbReference type="Proteomes" id="UP000649604">
    <property type="component" value="Unassembled WGS sequence"/>
</dbReference>
<comment type="similarity">
    <text evidence="1">Belongs to the bacterial solute-binding protein 5 family.</text>
</comment>
<reference evidence="5" key="1">
    <citation type="submission" date="2019-11" db="EMBL/GenBank/DDBJ databases">
        <title>Microbial mats filling the niche in hypersaline microbial mats.</title>
        <authorList>
            <person name="Wong H.L."/>
            <person name="Macleod F.I."/>
            <person name="White R.A. III"/>
            <person name="Burns B.P."/>
        </authorList>
    </citation>
    <scope>NUCLEOTIDE SEQUENCE</scope>
    <source>
        <strain evidence="5">Rbin_158</strain>
    </source>
</reference>
<dbReference type="InterPro" id="IPR039424">
    <property type="entry name" value="SBP_5"/>
</dbReference>
<dbReference type="GO" id="GO:0015833">
    <property type="term" value="P:peptide transport"/>
    <property type="evidence" value="ECO:0007669"/>
    <property type="project" value="TreeGrafter"/>
</dbReference>
<dbReference type="SUPFAM" id="SSF53850">
    <property type="entry name" value="Periplasmic binding protein-like II"/>
    <property type="match status" value="1"/>
</dbReference>
<dbReference type="GO" id="GO:1904680">
    <property type="term" value="F:peptide transmembrane transporter activity"/>
    <property type="evidence" value="ECO:0007669"/>
    <property type="project" value="TreeGrafter"/>
</dbReference>
<evidence type="ECO:0000313" key="6">
    <source>
        <dbReference type="Proteomes" id="UP000649604"/>
    </source>
</evidence>
<dbReference type="PANTHER" id="PTHR30290">
    <property type="entry name" value="PERIPLASMIC BINDING COMPONENT OF ABC TRANSPORTER"/>
    <property type="match status" value="1"/>
</dbReference>
<evidence type="ECO:0000256" key="1">
    <source>
        <dbReference type="ARBA" id="ARBA00005695"/>
    </source>
</evidence>
<organism evidence="5 6">
    <name type="scientific">candidate division KSB3 bacterium</name>
    <dbReference type="NCBI Taxonomy" id="2044937"/>
    <lineage>
        <taxon>Bacteria</taxon>
        <taxon>candidate division KSB3</taxon>
    </lineage>
</organism>
<gene>
    <name evidence="5" type="ORF">GF339_15285</name>
</gene>
<dbReference type="InterPro" id="IPR000914">
    <property type="entry name" value="SBP_5_dom"/>
</dbReference>
<dbReference type="EMBL" id="WJJP01000501">
    <property type="protein sequence ID" value="MBD3325949.1"/>
    <property type="molecule type" value="Genomic_DNA"/>
</dbReference>
<sequence>MKKFFYLIMVVSVVAGAALIVEGAEKKGPFVDKVYINVKMKEEIGLKDVAEGLTDIFFYGVDGPVILGLDQETRDTLDLYTVPSGSWSLLCNPIPNEAPYLVQVEGQEYFNPFAIRDVRFAMNDLINRKYIVDEILFGAGGPMFTMATPGQPGTYKYNLLASRMGLTEEGNEERALAEIAAALEHAAALPDLQGRLTRKDGWWMFDEQPVTIKFLIRVDDPQGRLKEGEYVAQQIEKAGITVERLLWDRAKCGKAVYGDDPGKYAWNLYTEGWAAGATRAFWEHIVAQMYAPWYGYMPGGQNPDFWNYRNAEIDAVTKKAYSGNFLTEEEYWELALQGTELGIHDAVRIYVAYQNQYFAANKARLKRRMVYGLGDGLNSWSVITADTPDGILRITAYSAKGSLFMHAWDPIGEDGFSDVYSQVCAEPTGGAMMFENPATAIFTPLWAVPQDIDTQAARNDEGVVVGEIPVPPEAIKYDSAQNAWIQVGDGVRAMSKVTYRFRFGNFHHGQPIGIADLLYADAFTEEWTNQDQEDDRYYDATYESGHRPDREILKGWVVHPDGRITTYFDYNFPASPERVAGRGTPTLHVLSGRPSINVSWEILEALAQLVAEGSASGTAYSFTFGDLTEVDVLTPSCVADIRAKLEEMKASQHVPASIQEYVTPEQAVARYETAIRWIDEHGHGMISCGPFYIEKYDPQTNYMELTAVRDPAYPFTPEYWTTTLATTMLRIESVDIPAMYTLAEKHLPVRVYVSEVLYPEGTAKPAEQGEMSARLITTTAERVYPGTLVESGVFEVTIPLENLEPGAYTILINAEVEGAVPAAMSATTVIF</sequence>
<feature type="domain" description="Solute-binding protein family 5" evidence="4">
    <location>
        <begin position="111"/>
        <end position="277"/>
    </location>
</feature>
<evidence type="ECO:0000256" key="3">
    <source>
        <dbReference type="ARBA" id="ARBA00022729"/>
    </source>
</evidence>
<keyword evidence="3" id="KW-0732">Signal</keyword>
<dbReference type="Pfam" id="PF00496">
    <property type="entry name" value="SBP_bac_5"/>
    <property type="match status" value="1"/>
</dbReference>
<dbReference type="AlphaFoldDB" id="A0A9D5Q6K5"/>
<accession>A0A9D5Q6K5</accession>
<dbReference type="Gene3D" id="3.10.105.10">
    <property type="entry name" value="Dipeptide-binding Protein, Domain 3"/>
    <property type="match status" value="1"/>
</dbReference>
<dbReference type="PANTHER" id="PTHR30290:SF9">
    <property type="entry name" value="OLIGOPEPTIDE-BINDING PROTEIN APPA"/>
    <property type="match status" value="1"/>
</dbReference>
<evidence type="ECO:0000313" key="5">
    <source>
        <dbReference type="EMBL" id="MBD3325949.1"/>
    </source>
</evidence>
<comment type="caution">
    <text evidence="5">The sequence shown here is derived from an EMBL/GenBank/DDBJ whole genome shotgun (WGS) entry which is preliminary data.</text>
</comment>
<name>A0A9D5Q6K5_9BACT</name>
<keyword evidence="2" id="KW-0813">Transport</keyword>
<proteinExistence type="inferred from homology"/>
<evidence type="ECO:0000259" key="4">
    <source>
        <dbReference type="Pfam" id="PF00496"/>
    </source>
</evidence>
<evidence type="ECO:0000256" key="2">
    <source>
        <dbReference type="ARBA" id="ARBA00022448"/>
    </source>
</evidence>